<sequence length="633" mass="68936">MAKVAAAAQTSTIPFGGGGGSKATTTTTTMKRKTPSELRGELLKRKNVIELVDESLFPATASTRDGEGNVPVQKNDLPKNPKYIDTRMDELFPVRKNSIRLRLLSKQEHSKDNAPVEVSGRLKASSAPMNMADESRAKTSCKEDSVTSVTFCEDRATKTCNTAEKCGESTFRNVAELSLGGDSLSGPLNVDMDKALKGLVANDRLTASASLAKSSELKLQSSFSDFIISGNKTPLDLTLKTTMRVVSSTSVNWFHRSVNCGTFCIKFESGSQDGKSVGQDMAGSTELGSLTPRCDAGGLSSWVFPQSSLPPSVISALTSAAVGGQVDFLTNRQKAWEDSFRSLYYLLRKNICNIFYVCTAQFVVMFTACDGPKETKRSCNAYISQSTRGLRSLLKEHDVCFSMPLCHSKMDEVNAEDLIELSVLENHNLEGQHFVAMSDVNNGPQSLLMFTGNQSVHGLYDFLLNYRFFFLSLTGVDVPILYSPVPFDNAALSAPQVRCKEVRRADQMHLPLKNCNATDESTRDSAAGIHYSVEVKDAYLPPWIISCICNAMGSDGTSFEASFVTEPTSIGLNVGLDTIGQDSHPQATTYEALPKDIWNFGIQNTSFSPHLRSAFLKGLKYNSGSYTASLSRV</sequence>
<protein>
    <recommendedName>
        <fullName evidence="8">Donson</fullName>
    </recommendedName>
</protein>
<organism evidence="6 7">
    <name type="scientific">Coffea canephora</name>
    <name type="common">Robusta coffee</name>
    <dbReference type="NCBI Taxonomy" id="49390"/>
    <lineage>
        <taxon>Eukaryota</taxon>
        <taxon>Viridiplantae</taxon>
        <taxon>Streptophyta</taxon>
        <taxon>Embryophyta</taxon>
        <taxon>Tracheophyta</taxon>
        <taxon>Spermatophyta</taxon>
        <taxon>Magnoliopsida</taxon>
        <taxon>eudicotyledons</taxon>
        <taxon>Gunneridae</taxon>
        <taxon>Pentapetalae</taxon>
        <taxon>asterids</taxon>
        <taxon>lamiids</taxon>
        <taxon>Gentianales</taxon>
        <taxon>Rubiaceae</taxon>
        <taxon>Ixoroideae</taxon>
        <taxon>Gardenieae complex</taxon>
        <taxon>Bertiereae - Coffeeae clade</taxon>
        <taxon>Coffeeae</taxon>
        <taxon>Coffea</taxon>
    </lineage>
</organism>
<dbReference type="EMBL" id="HG739129">
    <property type="protein sequence ID" value="CDP10558.1"/>
    <property type="molecule type" value="Genomic_DNA"/>
</dbReference>
<dbReference type="PRINTS" id="PR02064">
    <property type="entry name" value="DONSON"/>
</dbReference>
<dbReference type="Gramene" id="CDP10558">
    <property type="protein sequence ID" value="CDP10558"/>
    <property type="gene ID" value="GSCOC_T00031318001"/>
</dbReference>
<dbReference type="OrthoDB" id="534063at2759"/>
<dbReference type="InterPro" id="IPR024861">
    <property type="entry name" value="Donson"/>
</dbReference>
<dbReference type="PANTHER" id="PTHR12972">
    <property type="entry name" value="DOWNSTREAM NEIGHBOR OF SON"/>
    <property type="match status" value="1"/>
</dbReference>
<evidence type="ECO:0000313" key="7">
    <source>
        <dbReference type="Proteomes" id="UP000295252"/>
    </source>
</evidence>
<dbReference type="InParanoid" id="A0A068USF0"/>
<dbReference type="PhylomeDB" id="A0A068USF0"/>
<dbReference type="GO" id="GO:0005634">
    <property type="term" value="C:nucleus"/>
    <property type="evidence" value="ECO:0007669"/>
    <property type="project" value="UniProtKB-SubCell"/>
</dbReference>
<keyword evidence="7" id="KW-1185">Reference proteome</keyword>
<feature type="region of interest" description="Disordered" evidence="5">
    <location>
        <begin position="60"/>
        <end position="82"/>
    </location>
</feature>
<dbReference type="AlphaFoldDB" id="A0A068USF0"/>
<evidence type="ECO:0000256" key="1">
    <source>
        <dbReference type="ARBA" id="ARBA00004123"/>
    </source>
</evidence>
<name>A0A068USF0_COFCA</name>
<feature type="region of interest" description="Disordered" evidence="5">
    <location>
        <begin position="1"/>
        <end position="36"/>
    </location>
</feature>
<evidence type="ECO:0000256" key="3">
    <source>
        <dbReference type="ARBA" id="ARBA00023242"/>
    </source>
</evidence>
<keyword evidence="3" id="KW-0539">Nucleus</keyword>
<dbReference type="OMA" id="YSMPLCH"/>
<dbReference type="STRING" id="49390.A0A068USF0"/>
<evidence type="ECO:0000256" key="2">
    <source>
        <dbReference type="ARBA" id="ARBA00022473"/>
    </source>
</evidence>
<keyword evidence="2" id="KW-0217">Developmental protein</keyword>
<gene>
    <name evidence="6" type="ORF">GSCOC_T00031318001</name>
</gene>
<dbReference type="PANTHER" id="PTHR12972:SF0">
    <property type="entry name" value="PROTEIN DOWNSTREAM NEIGHBOR OF SON"/>
    <property type="match status" value="1"/>
</dbReference>
<evidence type="ECO:0000256" key="4">
    <source>
        <dbReference type="ARBA" id="ARBA00025806"/>
    </source>
</evidence>
<dbReference type="Proteomes" id="UP000295252">
    <property type="component" value="Chromosome VIII"/>
</dbReference>
<proteinExistence type="inferred from homology"/>
<comment type="subcellular location">
    <subcellularLocation>
        <location evidence="1">Nucleus</location>
    </subcellularLocation>
</comment>
<reference evidence="7" key="1">
    <citation type="journal article" date="2014" name="Science">
        <title>The coffee genome provides insight into the convergent evolution of caffeine biosynthesis.</title>
        <authorList>
            <person name="Denoeud F."/>
            <person name="Carretero-Paulet L."/>
            <person name="Dereeper A."/>
            <person name="Droc G."/>
            <person name="Guyot R."/>
            <person name="Pietrella M."/>
            <person name="Zheng C."/>
            <person name="Alberti A."/>
            <person name="Anthony F."/>
            <person name="Aprea G."/>
            <person name="Aury J.M."/>
            <person name="Bento P."/>
            <person name="Bernard M."/>
            <person name="Bocs S."/>
            <person name="Campa C."/>
            <person name="Cenci A."/>
            <person name="Combes M.C."/>
            <person name="Crouzillat D."/>
            <person name="Da Silva C."/>
            <person name="Daddiego L."/>
            <person name="De Bellis F."/>
            <person name="Dussert S."/>
            <person name="Garsmeur O."/>
            <person name="Gayraud T."/>
            <person name="Guignon V."/>
            <person name="Jahn K."/>
            <person name="Jamilloux V."/>
            <person name="Joet T."/>
            <person name="Labadie K."/>
            <person name="Lan T."/>
            <person name="Leclercq J."/>
            <person name="Lepelley M."/>
            <person name="Leroy T."/>
            <person name="Li L.T."/>
            <person name="Librado P."/>
            <person name="Lopez L."/>
            <person name="Munoz A."/>
            <person name="Noel B."/>
            <person name="Pallavicini A."/>
            <person name="Perrotta G."/>
            <person name="Poncet V."/>
            <person name="Pot D."/>
            <person name="Priyono X."/>
            <person name="Rigoreau M."/>
            <person name="Rouard M."/>
            <person name="Rozas J."/>
            <person name="Tranchant-Dubreuil C."/>
            <person name="VanBuren R."/>
            <person name="Zhang Q."/>
            <person name="Andrade A.C."/>
            <person name="Argout X."/>
            <person name="Bertrand B."/>
            <person name="de Kochko A."/>
            <person name="Graziosi G."/>
            <person name="Henry R.J."/>
            <person name="Jayarama X."/>
            <person name="Ming R."/>
            <person name="Nagai C."/>
            <person name="Rounsley S."/>
            <person name="Sankoff D."/>
            <person name="Giuliano G."/>
            <person name="Albert V.A."/>
            <person name="Wincker P."/>
            <person name="Lashermes P."/>
        </authorList>
    </citation>
    <scope>NUCLEOTIDE SEQUENCE [LARGE SCALE GENOMIC DNA]</scope>
    <source>
        <strain evidence="7">cv. DH200-94</strain>
    </source>
</reference>
<accession>A0A068USF0</accession>
<evidence type="ECO:0000313" key="6">
    <source>
        <dbReference type="EMBL" id="CDP10558.1"/>
    </source>
</evidence>
<dbReference type="GO" id="GO:0033260">
    <property type="term" value="P:nuclear DNA replication"/>
    <property type="evidence" value="ECO:0007669"/>
    <property type="project" value="TreeGrafter"/>
</dbReference>
<evidence type="ECO:0000256" key="5">
    <source>
        <dbReference type="SAM" id="MobiDB-lite"/>
    </source>
</evidence>
<comment type="similarity">
    <text evidence="4">Belongs to the DONSON family.</text>
</comment>
<evidence type="ECO:0008006" key="8">
    <source>
        <dbReference type="Google" id="ProtNLM"/>
    </source>
</evidence>